<dbReference type="EMBL" id="JBHLZN010000006">
    <property type="protein sequence ID" value="MFB9887798.1"/>
    <property type="molecule type" value="Genomic_DNA"/>
</dbReference>
<protein>
    <submittedName>
        <fullName evidence="4">Rsd/AlgQ family anti-sigma factor</fullName>
    </submittedName>
</protein>
<keyword evidence="5" id="KW-1185">Reference proteome</keyword>
<dbReference type="InterPro" id="IPR007448">
    <property type="entry name" value="Sigma70_reg_Rsd_AlgQ"/>
</dbReference>
<evidence type="ECO:0000256" key="2">
    <source>
        <dbReference type="ARBA" id="ARBA00023163"/>
    </source>
</evidence>
<proteinExistence type="inferred from homology"/>
<dbReference type="Proteomes" id="UP001589628">
    <property type="component" value="Unassembled WGS sequence"/>
</dbReference>
<dbReference type="RefSeq" id="WP_027312590.1">
    <property type="nucleotide sequence ID" value="NZ_JAUESS010000012.1"/>
</dbReference>
<sequence length="158" mass="18420">MLEQCRTAKERWGGVNELIDTWLHDRQDLLVSYFILSKRDQDQPLEVRLKDFCGRLVDYASKGHFEIYELLLEEAEAFNDGGLEVAATLMPKLEAETQNLLDFNDDFCTDELSLAQEEALPERLSRLGEVLEERFRLEDQLLEMLHYAHKDKLTDQAV</sequence>
<comment type="similarity">
    <text evidence="3">Belongs to the Rsd/AlgQ family.</text>
</comment>
<dbReference type="Pfam" id="PF04353">
    <property type="entry name" value="Rsd_AlgQ"/>
    <property type="match status" value="1"/>
</dbReference>
<dbReference type="NCBIfam" id="NF008723">
    <property type="entry name" value="PRK11718.1"/>
    <property type="match status" value="1"/>
</dbReference>
<dbReference type="Gene3D" id="1.20.120.1370">
    <property type="entry name" value="Regulator of RNA polymerase sigma(70) subunit, domain 4"/>
    <property type="match status" value="1"/>
</dbReference>
<name>A0ABV5ZEU6_9GAMM</name>
<gene>
    <name evidence="4" type="ORF">ACFFLH_15390</name>
</gene>
<evidence type="ECO:0000256" key="1">
    <source>
        <dbReference type="ARBA" id="ARBA00023015"/>
    </source>
</evidence>
<evidence type="ECO:0000313" key="4">
    <source>
        <dbReference type="EMBL" id="MFB9887798.1"/>
    </source>
</evidence>
<keyword evidence="2 3" id="KW-0804">Transcription</keyword>
<reference evidence="4 5" key="1">
    <citation type="submission" date="2024-09" db="EMBL/GenBank/DDBJ databases">
        <authorList>
            <person name="Sun Q."/>
            <person name="Mori K."/>
        </authorList>
    </citation>
    <scope>NUCLEOTIDE SEQUENCE [LARGE SCALE GENOMIC DNA]</scope>
    <source>
        <strain evidence="4 5">ATCC 51285</strain>
    </source>
</reference>
<dbReference type="PIRSF" id="PIRSF016548">
    <property type="entry name" value="Rsd_AlgQ"/>
    <property type="match status" value="1"/>
</dbReference>
<dbReference type="InterPro" id="IPR038309">
    <property type="entry name" value="Rsd/AlgQ_sf"/>
</dbReference>
<accession>A0ABV5ZEU6</accession>
<comment type="caution">
    <text evidence="4">The sequence shown here is derived from an EMBL/GenBank/DDBJ whole genome shotgun (WGS) entry which is preliminary data.</text>
</comment>
<organism evidence="4 5">
    <name type="scientific">Balneatrix alpica</name>
    <dbReference type="NCBI Taxonomy" id="75684"/>
    <lineage>
        <taxon>Bacteria</taxon>
        <taxon>Pseudomonadati</taxon>
        <taxon>Pseudomonadota</taxon>
        <taxon>Gammaproteobacteria</taxon>
        <taxon>Oceanospirillales</taxon>
        <taxon>Balneatrichaceae</taxon>
        <taxon>Balneatrix</taxon>
    </lineage>
</organism>
<evidence type="ECO:0000256" key="3">
    <source>
        <dbReference type="RuleBase" id="RU004409"/>
    </source>
</evidence>
<evidence type="ECO:0000313" key="5">
    <source>
        <dbReference type="Proteomes" id="UP001589628"/>
    </source>
</evidence>
<keyword evidence="1 3" id="KW-0805">Transcription regulation</keyword>